<dbReference type="InterPro" id="IPR012338">
    <property type="entry name" value="Beta-lactam/transpept-like"/>
</dbReference>
<dbReference type="SUPFAM" id="SSF48452">
    <property type="entry name" value="TPR-like"/>
    <property type="match status" value="1"/>
</dbReference>
<proteinExistence type="predicted"/>
<comment type="caution">
    <text evidence="3">The sequence shown here is derived from an EMBL/GenBank/DDBJ whole genome shotgun (WGS) entry which is preliminary data.</text>
</comment>
<evidence type="ECO:0000313" key="4">
    <source>
        <dbReference type="Proteomes" id="UP000597338"/>
    </source>
</evidence>
<dbReference type="InterPro" id="IPR001466">
    <property type="entry name" value="Beta-lactam-related"/>
</dbReference>
<accession>A0ABQ1N1I6</accession>
<dbReference type="SUPFAM" id="SSF56601">
    <property type="entry name" value="beta-lactamase/transpeptidase-like"/>
    <property type="match status" value="1"/>
</dbReference>
<dbReference type="InterPro" id="IPR019734">
    <property type="entry name" value="TPR_rpt"/>
</dbReference>
<protein>
    <recommendedName>
        <fullName evidence="2">Beta-lactamase-related domain-containing protein</fullName>
    </recommendedName>
</protein>
<dbReference type="InterPro" id="IPR011990">
    <property type="entry name" value="TPR-like_helical_dom_sf"/>
</dbReference>
<dbReference type="Proteomes" id="UP000597338">
    <property type="component" value="Unassembled WGS sequence"/>
</dbReference>
<feature type="domain" description="Beta-lactamase-related" evidence="2">
    <location>
        <begin position="49"/>
        <end position="371"/>
    </location>
</feature>
<dbReference type="RefSeq" id="WP_188753643.1">
    <property type="nucleotide sequence ID" value="NZ_BMIK01000026.1"/>
</dbReference>
<dbReference type="PROSITE" id="PS50005">
    <property type="entry name" value="TPR"/>
    <property type="match status" value="1"/>
</dbReference>
<feature type="repeat" description="TPR" evidence="1">
    <location>
        <begin position="552"/>
        <end position="585"/>
    </location>
</feature>
<dbReference type="Pfam" id="PF00144">
    <property type="entry name" value="Beta-lactamase"/>
    <property type="match status" value="1"/>
</dbReference>
<gene>
    <name evidence="3" type="ORF">GCM10011386_44090</name>
</gene>
<dbReference type="PANTHER" id="PTHR46825">
    <property type="entry name" value="D-ALANYL-D-ALANINE-CARBOXYPEPTIDASE/ENDOPEPTIDASE AMPH"/>
    <property type="match status" value="1"/>
</dbReference>
<dbReference type="PROSITE" id="PS51257">
    <property type="entry name" value="PROKAR_LIPOPROTEIN"/>
    <property type="match status" value="1"/>
</dbReference>
<name>A0ABQ1N1I6_9SPHI</name>
<dbReference type="EMBL" id="BMIK01000026">
    <property type="protein sequence ID" value="GGC47130.1"/>
    <property type="molecule type" value="Genomic_DNA"/>
</dbReference>
<evidence type="ECO:0000259" key="2">
    <source>
        <dbReference type="Pfam" id="PF00144"/>
    </source>
</evidence>
<dbReference type="Gene3D" id="1.25.40.10">
    <property type="entry name" value="Tetratricopeptide repeat domain"/>
    <property type="match status" value="1"/>
</dbReference>
<dbReference type="Gene3D" id="3.40.710.10">
    <property type="entry name" value="DD-peptidase/beta-lactamase superfamily"/>
    <property type="match status" value="1"/>
</dbReference>
<evidence type="ECO:0000256" key="1">
    <source>
        <dbReference type="PROSITE-ProRule" id="PRU00339"/>
    </source>
</evidence>
<keyword evidence="4" id="KW-1185">Reference proteome</keyword>
<evidence type="ECO:0000313" key="3">
    <source>
        <dbReference type="EMBL" id="GGC47130.1"/>
    </source>
</evidence>
<dbReference type="InterPro" id="IPR050491">
    <property type="entry name" value="AmpC-like"/>
</dbReference>
<keyword evidence="1" id="KW-0802">TPR repeat</keyword>
<sequence length="601" mass="66843">MMKNNHFLVAFLSAALFFACTRAPEDRIKQVETNLTGPVLIEGDSTWTIEARMAHYGVPGVSIAVIYDNQVAWSKSYGVTDTQSREPITDQTLFQAASISKPVAAYGALRLVHENRLAFGEDINSYLKTWHLPENEWTLKHHVTLKELLSHTAGTTVHGFPGYGPGVPLPSLVQVLDGVTPANTPAIRVDKLPGESFRYSGGGFCILQQLMIDVTGKPFPVLMDELVLQPLGMQNSSYTQPLTGAALKLAATGYLPDGSMTDGKRHTYPELAAAGLWTTATDLARFAINIQQTYAGRSDAVLPKEMVAEMLTPYVTDFIGLGIFLDKRKDDTYFNHGGWNEGFSSMLVAHREKGYGVVVMTNANQPQFIDELIRSVALTYGWDNYVPVYRRATGKDTITLEGRYRSGNEEVITVYRDGYEIWTKDIEGNPEELVRIADSTFVTRKQDQHIQFRLDKSSGKRQLILLNPYTGATSAAYPSMKAGEKVPYEKLVEGDFRGALDAYRSLVKAHPEDPAVDEGRLNQLGYRLLGSGETRRAQQVFEINMYLYPRSSNVYDSYAEACMKLGELDLAIANYQKSLALDPKNDNAAKMINEIQQQKQN</sequence>
<dbReference type="PANTHER" id="PTHR46825:SF12">
    <property type="entry name" value="PENICILLIN-BINDING PROTEIN 4"/>
    <property type="match status" value="1"/>
</dbReference>
<reference evidence="4" key="1">
    <citation type="journal article" date="2019" name="Int. J. Syst. Evol. Microbiol.">
        <title>The Global Catalogue of Microorganisms (GCM) 10K type strain sequencing project: providing services to taxonomists for standard genome sequencing and annotation.</title>
        <authorList>
            <consortium name="The Broad Institute Genomics Platform"/>
            <consortium name="The Broad Institute Genome Sequencing Center for Infectious Disease"/>
            <person name="Wu L."/>
            <person name="Ma J."/>
        </authorList>
    </citation>
    <scope>NUCLEOTIDE SEQUENCE [LARGE SCALE GENOMIC DNA]</scope>
    <source>
        <strain evidence="4">CGMCC 1.15342</strain>
    </source>
</reference>
<dbReference type="SMART" id="SM00028">
    <property type="entry name" value="TPR"/>
    <property type="match status" value="1"/>
</dbReference>
<organism evidence="3 4">
    <name type="scientific">Parapedobacter defluvii</name>
    <dbReference type="NCBI Taxonomy" id="2045106"/>
    <lineage>
        <taxon>Bacteria</taxon>
        <taxon>Pseudomonadati</taxon>
        <taxon>Bacteroidota</taxon>
        <taxon>Sphingobacteriia</taxon>
        <taxon>Sphingobacteriales</taxon>
        <taxon>Sphingobacteriaceae</taxon>
        <taxon>Parapedobacter</taxon>
    </lineage>
</organism>